<dbReference type="Pfam" id="PF04898">
    <property type="entry name" value="Glu_syn_central"/>
    <property type="match status" value="1"/>
</dbReference>
<keyword evidence="8" id="KW-0479">Metal-binding</keyword>
<evidence type="ECO:0000256" key="7">
    <source>
        <dbReference type="ARBA" id="ARBA00022643"/>
    </source>
</evidence>
<evidence type="ECO:0000256" key="9">
    <source>
        <dbReference type="ARBA" id="ARBA00022962"/>
    </source>
</evidence>
<evidence type="ECO:0000256" key="2">
    <source>
        <dbReference type="ARBA" id="ARBA00001927"/>
    </source>
</evidence>
<dbReference type="PROSITE" id="PS51278">
    <property type="entry name" value="GATASE_TYPE_2"/>
    <property type="match status" value="1"/>
</dbReference>
<dbReference type="GO" id="GO:0004355">
    <property type="term" value="F:glutamate synthase (NADPH) activity"/>
    <property type="evidence" value="ECO:0007669"/>
    <property type="project" value="UniProtKB-EC"/>
</dbReference>
<dbReference type="FunFam" id="3.60.20.10:FF:000001">
    <property type="entry name" value="Glutamate synthase, large subunit"/>
    <property type="match status" value="1"/>
</dbReference>
<keyword evidence="12" id="KW-0411">Iron-sulfur</keyword>
<comment type="cofactor">
    <cofactor evidence="2">
        <name>[3Fe-4S] cluster</name>
        <dbReference type="ChEBI" id="CHEBI:21137"/>
    </cofactor>
</comment>
<evidence type="ECO:0000256" key="4">
    <source>
        <dbReference type="ARBA" id="ARBA00012079"/>
    </source>
</evidence>
<evidence type="ECO:0000313" key="21">
    <source>
        <dbReference type="Proteomes" id="UP000460875"/>
    </source>
</evidence>
<dbReference type="AlphaFoldDB" id="A0A8T5ZEI7"/>
<dbReference type="EC" id="1.4.1.13" evidence="4"/>
<dbReference type="Proteomes" id="UP000460875">
    <property type="component" value="Unassembled WGS sequence"/>
</dbReference>
<evidence type="ECO:0000256" key="6">
    <source>
        <dbReference type="ARBA" id="ARBA00022630"/>
    </source>
</evidence>
<dbReference type="CDD" id="cd00713">
    <property type="entry name" value="GltS"/>
    <property type="match status" value="1"/>
</dbReference>
<dbReference type="Gene3D" id="3.60.20.10">
    <property type="entry name" value="Glutamine Phosphoribosylpyrophosphate, subunit 1, domain 1"/>
    <property type="match status" value="1"/>
</dbReference>
<dbReference type="GO" id="GO:0051538">
    <property type="term" value="F:3 iron, 4 sulfur cluster binding"/>
    <property type="evidence" value="ECO:0007669"/>
    <property type="project" value="UniProtKB-KW"/>
</dbReference>
<name>A0A8T5ZEI7_ECOLX</name>
<evidence type="ECO:0000256" key="3">
    <source>
        <dbReference type="ARBA" id="ARBA00009716"/>
    </source>
</evidence>
<evidence type="ECO:0000259" key="19">
    <source>
        <dbReference type="PROSITE" id="PS51278"/>
    </source>
</evidence>
<evidence type="ECO:0000256" key="14">
    <source>
        <dbReference type="ARBA" id="ARBA00023291"/>
    </source>
</evidence>
<evidence type="ECO:0000256" key="16">
    <source>
        <dbReference type="ARBA" id="ARBA00048151"/>
    </source>
</evidence>
<comment type="similarity">
    <text evidence="3">Belongs to the glutamate synthase family.</text>
</comment>
<evidence type="ECO:0000256" key="10">
    <source>
        <dbReference type="ARBA" id="ARBA00023002"/>
    </source>
</evidence>
<dbReference type="GO" id="GO:0006537">
    <property type="term" value="P:glutamate biosynthetic process"/>
    <property type="evidence" value="ECO:0007669"/>
    <property type="project" value="UniProtKB-KW"/>
</dbReference>
<dbReference type="Pfam" id="PF00310">
    <property type="entry name" value="GATase_2"/>
    <property type="match status" value="1"/>
</dbReference>
<dbReference type="PANTHER" id="PTHR11938">
    <property type="entry name" value="FAD NADPH DEHYDROGENASE/OXIDOREDUCTASE"/>
    <property type="match status" value="1"/>
</dbReference>
<evidence type="ECO:0000256" key="12">
    <source>
        <dbReference type="ARBA" id="ARBA00023014"/>
    </source>
</evidence>
<dbReference type="PANTHER" id="PTHR11938:SF148">
    <property type="entry name" value="GLUTAMATE SYNTHASE [NADPH] LARGE CHAIN"/>
    <property type="match status" value="1"/>
</dbReference>
<dbReference type="InterPro" id="IPR006982">
    <property type="entry name" value="Glu_synth_centr_N"/>
</dbReference>
<dbReference type="InterPro" id="IPR017932">
    <property type="entry name" value="GATase_2_dom"/>
</dbReference>
<feature type="non-terminal residue" evidence="20">
    <location>
        <position position="531"/>
    </location>
</feature>
<dbReference type="InterPro" id="IPR050711">
    <property type="entry name" value="ET-N_metabolism_enzyme"/>
</dbReference>
<comment type="catalytic activity">
    <reaction evidence="16">
        <text>2 L-glutamate + NADP(+) = L-glutamine + 2-oxoglutarate + NADPH + H(+)</text>
        <dbReference type="Rhea" id="RHEA:15501"/>
        <dbReference type="ChEBI" id="CHEBI:15378"/>
        <dbReference type="ChEBI" id="CHEBI:16810"/>
        <dbReference type="ChEBI" id="CHEBI:29985"/>
        <dbReference type="ChEBI" id="CHEBI:57783"/>
        <dbReference type="ChEBI" id="CHEBI:58349"/>
        <dbReference type="ChEBI" id="CHEBI:58359"/>
        <dbReference type="EC" id="1.4.1.13"/>
    </reaction>
</comment>
<dbReference type="InterPro" id="IPR013785">
    <property type="entry name" value="Aldolase_TIM"/>
</dbReference>
<evidence type="ECO:0000256" key="13">
    <source>
        <dbReference type="ARBA" id="ARBA00023164"/>
    </source>
</evidence>
<keyword evidence="7" id="KW-0288">FMN</keyword>
<evidence type="ECO:0000256" key="8">
    <source>
        <dbReference type="ARBA" id="ARBA00022723"/>
    </source>
</evidence>
<comment type="caution">
    <text evidence="20">The sequence shown here is derived from an EMBL/GenBank/DDBJ whole genome shotgun (WGS) entry which is preliminary data.</text>
</comment>
<evidence type="ECO:0000256" key="5">
    <source>
        <dbReference type="ARBA" id="ARBA00022605"/>
    </source>
</evidence>
<dbReference type="SUPFAM" id="SSF56235">
    <property type="entry name" value="N-terminal nucleophile aminohydrolases (Ntn hydrolases)"/>
    <property type="match status" value="1"/>
</dbReference>
<evidence type="ECO:0000256" key="17">
    <source>
        <dbReference type="ARBA" id="ARBA00072108"/>
    </source>
</evidence>
<comment type="pathway">
    <text evidence="15">Amino-acid biosynthesis; L-glutamate biosynthesis via GLT pathway; L-glutamate from 2-oxoglutarate and L-glutamine (NADP(+) route): step 1/1.</text>
</comment>
<keyword evidence="6" id="KW-0285">Flavoprotein</keyword>
<gene>
    <name evidence="20" type="primary">gltB</name>
    <name evidence="20" type="ORF">GP975_14610</name>
</gene>
<keyword evidence="9" id="KW-0315">Glutamine amidotransferase</keyword>
<proteinExistence type="inferred from homology"/>
<dbReference type="GO" id="GO:0046872">
    <property type="term" value="F:metal ion binding"/>
    <property type="evidence" value="ECO:0007669"/>
    <property type="project" value="UniProtKB-KW"/>
</dbReference>
<dbReference type="NCBIfam" id="NF008730">
    <property type="entry name" value="PRK11750.1"/>
    <property type="match status" value="1"/>
</dbReference>
<evidence type="ECO:0000256" key="18">
    <source>
        <dbReference type="ARBA" id="ARBA00079921"/>
    </source>
</evidence>
<evidence type="ECO:0000256" key="1">
    <source>
        <dbReference type="ARBA" id="ARBA00001917"/>
    </source>
</evidence>
<reference evidence="20 21" key="1">
    <citation type="submission" date="2019-12" db="EMBL/GenBank/DDBJ databases">
        <title>Enteriobacteria Tanzani isolates_8377-8380.</title>
        <authorList>
            <person name="Subbiah M."/>
            <person name="Call D."/>
        </authorList>
    </citation>
    <scope>NUCLEOTIDE SEQUENCE [LARGE SCALE GENOMIC DNA]</scope>
    <source>
        <strain evidence="20 21">8379wE2</strain>
    </source>
</reference>
<feature type="domain" description="Glutamine amidotransferase type-2" evidence="19">
    <location>
        <begin position="12"/>
        <end position="402"/>
    </location>
</feature>
<comment type="cofactor">
    <cofactor evidence="1">
        <name>FMN</name>
        <dbReference type="ChEBI" id="CHEBI:58210"/>
    </cofactor>
</comment>
<keyword evidence="14" id="KW-0003">3Fe-4S</keyword>
<dbReference type="Gene3D" id="3.20.20.70">
    <property type="entry name" value="Aldolase class I"/>
    <property type="match status" value="1"/>
</dbReference>
<organism evidence="20 21">
    <name type="scientific">Escherichia coli</name>
    <dbReference type="NCBI Taxonomy" id="562"/>
    <lineage>
        <taxon>Bacteria</taxon>
        <taxon>Pseudomonadati</taxon>
        <taxon>Pseudomonadota</taxon>
        <taxon>Gammaproteobacteria</taxon>
        <taxon>Enterobacterales</taxon>
        <taxon>Enterobacteriaceae</taxon>
        <taxon>Escherichia</taxon>
    </lineage>
</organism>
<dbReference type="GO" id="GO:0019676">
    <property type="term" value="P:ammonia assimilation cycle"/>
    <property type="evidence" value="ECO:0007669"/>
    <property type="project" value="TreeGrafter"/>
</dbReference>
<keyword evidence="10 20" id="KW-0560">Oxidoreductase</keyword>
<keyword evidence="5" id="KW-0028">Amino-acid biosynthesis</keyword>
<keyword evidence="13" id="KW-0314">Glutamate biosynthesis</keyword>
<evidence type="ECO:0000256" key="11">
    <source>
        <dbReference type="ARBA" id="ARBA00023004"/>
    </source>
</evidence>
<dbReference type="SUPFAM" id="SSF51395">
    <property type="entry name" value="FMN-linked oxidoreductases"/>
    <property type="match status" value="1"/>
</dbReference>
<keyword evidence="11" id="KW-0408">Iron</keyword>
<accession>A0A8T5ZEI7</accession>
<dbReference type="InterPro" id="IPR029055">
    <property type="entry name" value="Ntn_hydrolases_N"/>
</dbReference>
<evidence type="ECO:0000313" key="20">
    <source>
        <dbReference type="EMBL" id="MWR39263.1"/>
    </source>
</evidence>
<protein>
    <recommendedName>
        <fullName evidence="17">Glutamate synthase [NADPH] large chain</fullName>
        <ecNumber evidence="4">1.4.1.13</ecNumber>
    </recommendedName>
    <alternativeName>
        <fullName evidence="18">Glutamate synthase subunit alpha</fullName>
    </alternativeName>
</protein>
<evidence type="ECO:0000256" key="15">
    <source>
        <dbReference type="ARBA" id="ARBA00037898"/>
    </source>
</evidence>
<sequence length="531" mass="60323">MLYDKSLERDNCGFGLIAHIEGEPSHKVVRTAIHALARMQHRGAILADGKTGDGCGLLLQKPDRFFRIVAQERGWRLAKNYAVGMLFLNKDPELAAAARRIVEEELQRETLSIVGWRDVPTNEGVLGEIALSSLPRIEQIFVNAPAGWRPRDMERRLFIARRRIEKRLEADKDFYVCSLSNLVNIYKGLCMPADLPRFYLDLADLRLESAICLFHQRFSTNTVPRWPLAQPFRYLAHNGEINTITGNRQWARARTYKFQTPLIPDLHDAAPFVNETGSDSSSMDNMLELLLAGGMDIIRAMRLLVPPAWQNNPDMDPELRAFFDFNSMHMEPWDGPAGIVMSDGRFAACNLDRNGLRPARYVITKDKLITCASEVGIWDYQPDEVVEKGRVGPGELMVIDTRSGRILHSAETDDDLKSRHPYKEWMEKNVRRLVPFEDLPDEEVGSRELDDDTLASYQKQFNYSAEELDSVIRVLGENGQEAVGSMGDDTPFAVLSSQPRIIYDYFRQQFAQVTNPPIDPLREAHVMSLAT</sequence>
<dbReference type="EMBL" id="WTQT01000319">
    <property type="protein sequence ID" value="MWR39263.1"/>
    <property type="molecule type" value="Genomic_DNA"/>
</dbReference>